<comment type="subcellular location">
    <subcellularLocation>
        <location evidence="1">Cell membrane</location>
        <topology evidence="1">Multi-pass membrane protein</topology>
    </subcellularLocation>
</comment>
<dbReference type="InterPro" id="IPR017039">
    <property type="entry name" value="Virul_fac_BrkB"/>
</dbReference>
<keyword evidence="5 7" id="KW-0472">Membrane</keyword>
<name>A0ABP5KUJ8_9ACTN</name>
<organism evidence="8 9">
    <name type="scientific">Kitasatospora kazusensis</name>
    <dbReference type="NCBI Taxonomy" id="407974"/>
    <lineage>
        <taxon>Bacteria</taxon>
        <taxon>Bacillati</taxon>
        <taxon>Actinomycetota</taxon>
        <taxon>Actinomycetes</taxon>
        <taxon>Kitasatosporales</taxon>
        <taxon>Streptomycetaceae</taxon>
        <taxon>Kitasatospora</taxon>
    </lineage>
</organism>
<accession>A0ABP5KUJ8</accession>
<feature type="compositionally biased region" description="Basic and acidic residues" evidence="6">
    <location>
        <begin position="266"/>
        <end position="276"/>
    </location>
</feature>
<feature type="transmembrane region" description="Helical" evidence="7">
    <location>
        <begin position="161"/>
        <end position="183"/>
    </location>
</feature>
<keyword evidence="4 7" id="KW-1133">Transmembrane helix</keyword>
<dbReference type="Pfam" id="PF03631">
    <property type="entry name" value="Virul_fac_BrkB"/>
    <property type="match status" value="1"/>
</dbReference>
<feature type="transmembrane region" description="Helical" evidence="7">
    <location>
        <begin position="195"/>
        <end position="220"/>
    </location>
</feature>
<reference evidence="9" key="1">
    <citation type="journal article" date="2019" name="Int. J. Syst. Evol. Microbiol.">
        <title>The Global Catalogue of Microorganisms (GCM) 10K type strain sequencing project: providing services to taxonomists for standard genome sequencing and annotation.</title>
        <authorList>
            <consortium name="The Broad Institute Genomics Platform"/>
            <consortium name="The Broad Institute Genome Sequencing Center for Infectious Disease"/>
            <person name="Wu L."/>
            <person name="Ma J."/>
        </authorList>
    </citation>
    <scope>NUCLEOTIDE SEQUENCE [LARGE SCALE GENOMIC DNA]</scope>
    <source>
        <strain evidence="9">JCM 14560</strain>
    </source>
</reference>
<proteinExistence type="predicted"/>
<feature type="transmembrane region" description="Helical" evidence="7">
    <location>
        <begin position="130"/>
        <end position="149"/>
    </location>
</feature>
<feature type="transmembrane region" description="Helical" evidence="7">
    <location>
        <begin position="102"/>
        <end position="124"/>
    </location>
</feature>
<dbReference type="PANTHER" id="PTHR30213:SF1">
    <property type="entry name" value="INNER MEMBRANE PROTEIN YHJD"/>
    <property type="match status" value="1"/>
</dbReference>
<keyword evidence="3 7" id="KW-0812">Transmembrane</keyword>
<evidence type="ECO:0000313" key="8">
    <source>
        <dbReference type="EMBL" id="GAA2136302.1"/>
    </source>
</evidence>
<evidence type="ECO:0000313" key="9">
    <source>
        <dbReference type="Proteomes" id="UP001422759"/>
    </source>
</evidence>
<dbReference type="EMBL" id="BAAANT010000006">
    <property type="protein sequence ID" value="GAA2136302.1"/>
    <property type="molecule type" value="Genomic_DNA"/>
</dbReference>
<protein>
    <recommendedName>
        <fullName evidence="10">YihY/virulence factor BrkB family protein</fullName>
    </recommendedName>
</protein>
<keyword evidence="9" id="KW-1185">Reference proteome</keyword>
<evidence type="ECO:0000256" key="6">
    <source>
        <dbReference type="SAM" id="MobiDB-lite"/>
    </source>
</evidence>
<gene>
    <name evidence="8" type="ORF">GCM10009760_15700</name>
</gene>
<evidence type="ECO:0000256" key="1">
    <source>
        <dbReference type="ARBA" id="ARBA00004651"/>
    </source>
</evidence>
<keyword evidence="2" id="KW-1003">Cell membrane</keyword>
<evidence type="ECO:0000256" key="2">
    <source>
        <dbReference type="ARBA" id="ARBA00022475"/>
    </source>
</evidence>
<evidence type="ECO:0000256" key="7">
    <source>
        <dbReference type="SAM" id="Phobius"/>
    </source>
</evidence>
<dbReference type="Proteomes" id="UP001422759">
    <property type="component" value="Unassembled WGS sequence"/>
</dbReference>
<evidence type="ECO:0000256" key="4">
    <source>
        <dbReference type="ARBA" id="ARBA00022989"/>
    </source>
</evidence>
<sequence length="276" mass="29882">MALASSALTALVPLAVLGGVVASRIGQRDLADRIVNRYGLTGGGAEAVRQLFSPAAGEDGSLGLIGVLFLIVSVLSFTRAAQRLFEQAWELKPLSVRNTVNGLRWVFELAVYLLATGWLRVLLGRGRFELGASLCEVPLTALFLVLTGRMLSAKRIAWTELLPFGVVAALLTAAYSVGATFYLPHLFNTYATRYGAVGAVFAMISALFGAMLVLVGSVAVGREVRDELDRIAQGQRPPDDEVRRQWDSVVDQMRSRWRSARQQISARHDRGGPEGP</sequence>
<evidence type="ECO:0000256" key="3">
    <source>
        <dbReference type="ARBA" id="ARBA00022692"/>
    </source>
</evidence>
<feature type="region of interest" description="Disordered" evidence="6">
    <location>
        <begin position="257"/>
        <end position="276"/>
    </location>
</feature>
<evidence type="ECO:0000256" key="5">
    <source>
        <dbReference type="ARBA" id="ARBA00023136"/>
    </source>
</evidence>
<evidence type="ECO:0008006" key="10">
    <source>
        <dbReference type="Google" id="ProtNLM"/>
    </source>
</evidence>
<feature type="transmembrane region" description="Helical" evidence="7">
    <location>
        <begin position="61"/>
        <end position="81"/>
    </location>
</feature>
<comment type="caution">
    <text evidence="8">The sequence shown here is derived from an EMBL/GenBank/DDBJ whole genome shotgun (WGS) entry which is preliminary data.</text>
</comment>
<dbReference type="PANTHER" id="PTHR30213">
    <property type="entry name" value="INNER MEMBRANE PROTEIN YHJD"/>
    <property type="match status" value="1"/>
</dbReference>
<dbReference type="RefSeq" id="WP_344462202.1">
    <property type="nucleotide sequence ID" value="NZ_BAAANT010000006.1"/>
</dbReference>